<dbReference type="InterPro" id="IPR045314">
    <property type="entry name" value="bZIP_plant_GBF1"/>
</dbReference>
<feature type="compositionally biased region" description="Polar residues" evidence="7">
    <location>
        <begin position="439"/>
        <end position="454"/>
    </location>
</feature>
<evidence type="ECO:0000256" key="1">
    <source>
        <dbReference type="ARBA" id="ARBA00004123"/>
    </source>
</evidence>
<keyword evidence="6" id="KW-0539">Nucleus</keyword>
<evidence type="ECO:0000259" key="8">
    <source>
        <dbReference type="PROSITE" id="PS50217"/>
    </source>
</evidence>
<dbReference type="Pfam" id="PF16596">
    <property type="entry name" value="MFMR_assoc"/>
    <property type="match status" value="1"/>
</dbReference>
<dbReference type="PROSITE" id="PS50217">
    <property type="entry name" value="BZIP"/>
    <property type="match status" value="1"/>
</dbReference>
<keyword evidence="4" id="KW-0238">DNA-binding</keyword>
<feature type="compositionally biased region" description="Low complexity" evidence="7">
    <location>
        <begin position="213"/>
        <end position="230"/>
    </location>
</feature>
<feature type="region of interest" description="Disordered" evidence="7">
    <location>
        <begin position="405"/>
        <end position="454"/>
    </location>
</feature>
<evidence type="ECO:0000256" key="6">
    <source>
        <dbReference type="ARBA" id="ARBA00023242"/>
    </source>
</evidence>
<feature type="domain" description="BZIP" evidence="8">
    <location>
        <begin position="345"/>
        <end position="408"/>
    </location>
</feature>
<keyword evidence="10" id="KW-1185">Reference proteome</keyword>
<comment type="caution">
    <text evidence="9">The sequence shown here is derived from an EMBL/GenBank/DDBJ whole genome shotgun (WGS) entry which is preliminary data.</text>
</comment>
<dbReference type="InterPro" id="IPR012900">
    <property type="entry name" value="MFMR"/>
</dbReference>
<keyword evidence="3" id="KW-0805">Transcription regulation</keyword>
<protein>
    <recommendedName>
        <fullName evidence="8">BZIP domain-containing protein</fullName>
    </recommendedName>
</protein>
<dbReference type="Pfam" id="PF07777">
    <property type="entry name" value="MFMR"/>
    <property type="match status" value="1"/>
</dbReference>
<gene>
    <name evidence="9" type="ORF">OPV22_021954</name>
</gene>
<dbReference type="CDD" id="cd14702">
    <property type="entry name" value="bZIP_plant_GBF1"/>
    <property type="match status" value="1"/>
</dbReference>
<dbReference type="SMART" id="SM00338">
    <property type="entry name" value="BRLZ"/>
    <property type="match status" value="1"/>
</dbReference>
<dbReference type="GO" id="GO:0000976">
    <property type="term" value="F:transcription cis-regulatory region binding"/>
    <property type="evidence" value="ECO:0007669"/>
    <property type="project" value="UniProtKB-ARBA"/>
</dbReference>
<organism evidence="9 10">
    <name type="scientific">Ensete ventricosum</name>
    <name type="common">Abyssinian banana</name>
    <name type="synonym">Musa ensete</name>
    <dbReference type="NCBI Taxonomy" id="4639"/>
    <lineage>
        <taxon>Eukaryota</taxon>
        <taxon>Viridiplantae</taxon>
        <taxon>Streptophyta</taxon>
        <taxon>Embryophyta</taxon>
        <taxon>Tracheophyta</taxon>
        <taxon>Spermatophyta</taxon>
        <taxon>Magnoliopsida</taxon>
        <taxon>Liliopsida</taxon>
        <taxon>Zingiberales</taxon>
        <taxon>Musaceae</taxon>
        <taxon>Ensete</taxon>
    </lineage>
</organism>
<dbReference type="Proteomes" id="UP001222027">
    <property type="component" value="Unassembled WGS sequence"/>
</dbReference>
<dbReference type="InterPro" id="IPR044827">
    <property type="entry name" value="GBF-like"/>
</dbReference>
<feature type="compositionally biased region" description="Low complexity" evidence="7">
    <location>
        <begin position="258"/>
        <end position="267"/>
    </location>
</feature>
<keyword evidence="5" id="KW-0804">Transcription</keyword>
<feature type="compositionally biased region" description="Basic and acidic residues" evidence="7">
    <location>
        <begin position="167"/>
        <end position="177"/>
    </location>
</feature>
<evidence type="ECO:0000256" key="4">
    <source>
        <dbReference type="ARBA" id="ARBA00023125"/>
    </source>
</evidence>
<dbReference type="Pfam" id="PF00170">
    <property type="entry name" value="bZIP_1"/>
    <property type="match status" value="1"/>
</dbReference>
<evidence type="ECO:0000256" key="2">
    <source>
        <dbReference type="ARBA" id="ARBA00007163"/>
    </source>
</evidence>
<evidence type="ECO:0000313" key="9">
    <source>
        <dbReference type="EMBL" id="KAJ8478227.1"/>
    </source>
</evidence>
<dbReference type="PROSITE" id="PS00036">
    <property type="entry name" value="BZIP_BASIC"/>
    <property type="match status" value="1"/>
</dbReference>
<evidence type="ECO:0000256" key="5">
    <source>
        <dbReference type="ARBA" id="ARBA00023163"/>
    </source>
</evidence>
<proteinExistence type="inferred from homology"/>
<dbReference type="InterPro" id="IPR046347">
    <property type="entry name" value="bZIP_sf"/>
</dbReference>
<dbReference type="PANTHER" id="PTHR45967:SF2">
    <property type="entry name" value="BZIP TRANSCRIPTION FACTOR 68"/>
    <property type="match status" value="1"/>
</dbReference>
<comment type="similarity">
    <text evidence="2">Belongs to the bZIP family.</text>
</comment>
<dbReference type="PANTHER" id="PTHR45967">
    <property type="entry name" value="G-BOX-BINDING FACTOR 3-RELATED"/>
    <property type="match status" value="1"/>
</dbReference>
<dbReference type="EMBL" id="JAQQAF010000006">
    <property type="protein sequence ID" value="KAJ8478227.1"/>
    <property type="molecule type" value="Genomic_DNA"/>
</dbReference>
<feature type="compositionally biased region" description="Basic and acidic residues" evidence="7">
    <location>
        <begin position="408"/>
        <end position="434"/>
    </location>
</feature>
<dbReference type="InterPro" id="IPR004827">
    <property type="entry name" value="bZIP"/>
</dbReference>
<accession>A0AAV8QIC4</accession>
<evidence type="ECO:0000256" key="7">
    <source>
        <dbReference type="SAM" id="MobiDB-lite"/>
    </source>
</evidence>
<feature type="region of interest" description="Disordered" evidence="7">
    <location>
        <begin position="41"/>
        <end position="76"/>
    </location>
</feature>
<sequence length="454" mass="49415">MDRCRGREESRFVCDSVRFHDGLRGKEGKEERSVKVVRRVRRRRWTMGGSETDSKGPKTSAVQEQPPPTSSNPSASLCADWSGFQIPPHGFFHSPIVSSPQTHPYMWGPQHLMPPYGTPPPPYVMYPHGIYAHPSTPPGLHPFSPYAMTSPNGNAEAHGSIPASTEGDARSSEGKERNAIQKLKGSFGSLNMVTEKNKNELDKTSGAANGIFSQSGDSGSENSSEGSDANSKNDSEPKTGGRHEPLDESSPNGTSGIATASTQTTSHQTVPVMPILAAGLPGVVAGPTTNLNIGLDYWVGQTPSVNPPTYGKVPATVASGATVPNTLVGGNEKVASEIWLQDERELKRQRRKQSNRESARRSRLRKQVEYEELAQRVEVLKEENAALRAEVDHIRKEYDQLVAQNASLKERTGQTTKEDSVIKESSQHTDDNARRRSLSSEPQEGQSDSKQSGK</sequence>
<feature type="compositionally biased region" description="Basic and acidic residues" evidence="7">
    <location>
        <begin position="231"/>
        <end position="246"/>
    </location>
</feature>
<dbReference type="AlphaFoldDB" id="A0AAV8QIC4"/>
<feature type="region of interest" description="Disordered" evidence="7">
    <location>
        <begin position="145"/>
        <end position="177"/>
    </location>
</feature>
<evidence type="ECO:0000313" key="10">
    <source>
        <dbReference type="Proteomes" id="UP001222027"/>
    </source>
</evidence>
<dbReference type="GO" id="GO:0005634">
    <property type="term" value="C:nucleus"/>
    <property type="evidence" value="ECO:0007669"/>
    <property type="project" value="UniProtKB-SubCell"/>
</dbReference>
<evidence type="ECO:0000256" key="3">
    <source>
        <dbReference type="ARBA" id="ARBA00023015"/>
    </source>
</evidence>
<reference evidence="9 10" key="1">
    <citation type="submission" date="2022-12" db="EMBL/GenBank/DDBJ databases">
        <title>Chromosome-scale assembly of the Ensete ventricosum genome.</title>
        <authorList>
            <person name="Dussert Y."/>
            <person name="Stocks J."/>
            <person name="Wendawek A."/>
            <person name="Woldeyes F."/>
            <person name="Nichols R.A."/>
            <person name="Borrell J.S."/>
        </authorList>
    </citation>
    <scope>NUCLEOTIDE SEQUENCE [LARGE SCALE GENOMIC DNA]</scope>
    <source>
        <strain evidence="10">cv. Maze</strain>
        <tissue evidence="9">Seeds</tissue>
    </source>
</reference>
<dbReference type="GO" id="GO:0003700">
    <property type="term" value="F:DNA-binding transcription factor activity"/>
    <property type="evidence" value="ECO:0007669"/>
    <property type="project" value="InterPro"/>
</dbReference>
<dbReference type="SUPFAM" id="SSF57959">
    <property type="entry name" value="Leucine zipper domain"/>
    <property type="match status" value="1"/>
</dbReference>
<feature type="region of interest" description="Disordered" evidence="7">
    <location>
        <begin position="199"/>
        <end position="267"/>
    </location>
</feature>
<dbReference type="Gene3D" id="1.20.5.170">
    <property type="match status" value="1"/>
</dbReference>
<name>A0AAV8QIC4_ENSVE</name>
<comment type="subcellular location">
    <subcellularLocation>
        <location evidence="1">Nucleus</location>
    </subcellularLocation>
</comment>